<evidence type="ECO:0000256" key="1">
    <source>
        <dbReference type="SAM" id="SignalP"/>
    </source>
</evidence>
<accession>A0A2G4RDX0</accession>
<sequence length="182" mass="19529">MKIQALFRSLLAFGTLASFVAATSPSSHAENGVYSHKETRFGQLTTSDYGGSLPPNHLYLDGKESKPSAKGNNHLEISAIYQGHDNKDYAVLKSIGGEGCPSRYAIASVDASGAHPTAFFGTCADAKSTTFDKETETFTIQMPLVRDRQELNKIVKFKIHDGEITRDGAPQPSSCPATGCRG</sequence>
<evidence type="ECO:0000313" key="2">
    <source>
        <dbReference type="EMBL" id="PHY94727.1"/>
    </source>
</evidence>
<name>A0A2G4RDX0_9PROT</name>
<keyword evidence="1" id="KW-0732">Signal</keyword>
<dbReference type="OrthoDB" id="7280596at2"/>
<proteinExistence type="predicted"/>
<comment type="caution">
    <text evidence="2">The sequence shown here is derived from an EMBL/GenBank/DDBJ whole genome shotgun (WGS) entry which is preliminary data.</text>
</comment>
<dbReference type="Proteomes" id="UP000228751">
    <property type="component" value="Unassembled WGS sequence"/>
</dbReference>
<feature type="chain" id="PRO_5013707060" evidence="1">
    <location>
        <begin position="30"/>
        <end position="182"/>
    </location>
</feature>
<dbReference type="GeneID" id="66349872"/>
<protein>
    <submittedName>
        <fullName evidence="2">Uncharacterized protein</fullName>
    </submittedName>
</protein>
<dbReference type="EMBL" id="PEBQ01000074">
    <property type="protein sequence ID" value="PHY94727.1"/>
    <property type="molecule type" value="Genomic_DNA"/>
</dbReference>
<feature type="signal peptide" evidence="1">
    <location>
        <begin position="1"/>
        <end position="29"/>
    </location>
</feature>
<dbReference type="AlphaFoldDB" id="A0A2G4RDX0"/>
<dbReference type="RefSeq" id="WP_099540753.1">
    <property type="nucleotide sequence ID" value="NZ_PEBQ01000074.1"/>
</dbReference>
<reference evidence="2 3" key="1">
    <citation type="submission" date="2017-10" db="EMBL/GenBank/DDBJ databases">
        <title>Genomic analysis of the genus Acetobacter.</title>
        <authorList>
            <person name="Kim K.H."/>
            <person name="Chun B.H."/>
            <person name="Son A.R."/>
            <person name="Jeon C.O."/>
        </authorList>
    </citation>
    <scope>NUCLEOTIDE SEQUENCE [LARGE SCALE GENOMIC DNA]</scope>
    <source>
        <strain evidence="2 3">LHT 2458</strain>
    </source>
</reference>
<evidence type="ECO:0000313" key="3">
    <source>
        <dbReference type="Proteomes" id="UP000228751"/>
    </source>
</evidence>
<organism evidence="2 3">
    <name type="scientific">Acetobacter pomorum</name>
    <dbReference type="NCBI Taxonomy" id="65959"/>
    <lineage>
        <taxon>Bacteria</taxon>
        <taxon>Pseudomonadati</taxon>
        <taxon>Pseudomonadota</taxon>
        <taxon>Alphaproteobacteria</taxon>
        <taxon>Acetobacterales</taxon>
        <taxon>Acetobacteraceae</taxon>
        <taxon>Acetobacter</taxon>
    </lineage>
</organism>
<gene>
    <name evidence="2" type="ORF">CSR02_04720</name>
</gene>
<keyword evidence="3" id="KW-1185">Reference proteome</keyword>